<comment type="cofactor">
    <cofactor evidence="6">
        <name>Zn(2+)</name>
        <dbReference type="ChEBI" id="CHEBI:29105"/>
    </cofactor>
    <text evidence="6">Binds 1 zinc ion per subunit.</text>
</comment>
<keyword evidence="2" id="KW-0479">Metal-binding</keyword>
<evidence type="ECO:0000259" key="9">
    <source>
        <dbReference type="Pfam" id="PF01435"/>
    </source>
</evidence>
<dbReference type="EMBL" id="RBIE01000001">
    <property type="protein sequence ID" value="RKQ63435.1"/>
    <property type="molecule type" value="Genomic_DNA"/>
</dbReference>
<dbReference type="RefSeq" id="WP_245939557.1">
    <property type="nucleotide sequence ID" value="NZ_RBIE01000001.1"/>
</dbReference>
<dbReference type="PANTHER" id="PTHR22726">
    <property type="entry name" value="METALLOENDOPEPTIDASE OMA1"/>
    <property type="match status" value="1"/>
</dbReference>
<dbReference type="InterPro" id="IPR051156">
    <property type="entry name" value="Mito/Outer_Membr_Metalloprot"/>
</dbReference>
<keyword evidence="3 6" id="KW-0378">Hydrolase</keyword>
<feature type="chain" id="PRO_5019346548" evidence="8">
    <location>
        <begin position="22"/>
        <end position="298"/>
    </location>
</feature>
<evidence type="ECO:0000256" key="8">
    <source>
        <dbReference type="SAM" id="SignalP"/>
    </source>
</evidence>
<gene>
    <name evidence="10" type="ORF">C7457_0306</name>
</gene>
<dbReference type="PANTHER" id="PTHR22726:SF1">
    <property type="entry name" value="METALLOENDOPEPTIDASE OMA1, MITOCHONDRIAL"/>
    <property type="match status" value="1"/>
</dbReference>
<dbReference type="GO" id="GO:0004222">
    <property type="term" value="F:metalloendopeptidase activity"/>
    <property type="evidence" value="ECO:0007669"/>
    <property type="project" value="InterPro"/>
</dbReference>
<feature type="region of interest" description="Disordered" evidence="7">
    <location>
        <begin position="275"/>
        <end position="298"/>
    </location>
</feature>
<dbReference type="GO" id="GO:0016020">
    <property type="term" value="C:membrane"/>
    <property type="evidence" value="ECO:0007669"/>
    <property type="project" value="TreeGrafter"/>
</dbReference>
<keyword evidence="11" id="KW-1185">Reference proteome</keyword>
<comment type="caution">
    <text evidence="10">The sequence shown here is derived from an EMBL/GenBank/DDBJ whole genome shotgun (WGS) entry which is preliminary data.</text>
</comment>
<feature type="signal peptide" evidence="8">
    <location>
        <begin position="1"/>
        <end position="21"/>
    </location>
</feature>
<evidence type="ECO:0000313" key="10">
    <source>
        <dbReference type="EMBL" id="RKQ63435.1"/>
    </source>
</evidence>
<keyword evidence="4 6" id="KW-0862">Zinc</keyword>
<organism evidence="10 11">
    <name type="scientific">Thermovibrio guaymasensis</name>
    <dbReference type="NCBI Taxonomy" id="240167"/>
    <lineage>
        <taxon>Bacteria</taxon>
        <taxon>Pseudomonadati</taxon>
        <taxon>Aquificota</taxon>
        <taxon>Aquificia</taxon>
        <taxon>Desulfurobacteriales</taxon>
        <taxon>Desulfurobacteriaceae</taxon>
        <taxon>Thermovibrio</taxon>
    </lineage>
</organism>
<evidence type="ECO:0000256" key="2">
    <source>
        <dbReference type="ARBA" id="ARBA00022723"/>
    </source>
</evidence>
<keyword evidence="8" id="KW-0732">Signal</keyword>
<evidence type="ECO:0000313" key="11">
    <source>
        <dbReference type="Proteomes" id="UP000280881"/>
    </source>
</evidence>
<keyword evidence="1 6" id="KW-0645">Protease</keyword>
<evidence type="ECO:0000256" key="3">
    <source>
        <dbReference type="ARBA" id="ARBA00022801"/>
    </source>
</evidence>
<sequence>MAMRRIYALSLLLILSLFAFACGVVRTSPFGETSFILIPTSQEVAIGAATARKVESKEKLCKDPIVNQYVNWVGQRIASVSDRHDIKYHYKVIEKDELNAFALPGGWVYIYTGLLKKLKNEADLAFVLGHETGHIVGRHAIRRLQLIYGINFILSLTLSGKELSPVEEQVLKVLYQIVISGYSRKEEFEADTMGAYYAGKAGWNPVASIETIEILDSLIKFKPSGVEELFTDHPTNRKRIENLNRWIRTFPREWLRNPFNGERYREKVLRRLNGRDIKGGKEGPPGGVSSNRETGQRA</sequence>
<dbReference type="InterPro" id="IPR001915">
    <property type="entry name" value="Peptidase_M48"/>
</dbReference>
<evidence type="ECO:0000256" key="7">
    <source>
        <dbReference type="SAM" id="MobiDB-lite"/>
    </source>
</evidence>
<dbReference type="GO" id="GO:0046872">
    <property type="term" value="F:metal ion binding"/>
    <property type="evidence" value="ECO:0007669"/>
    <property type="project" value="UniProtKB-KW"/>
</dbReference>
<dbReference type="AlphaFoldDB" id="A0A420W825"/>
<evidence type="ECO:0000256" key="5">
    <source>
        <dbReference type="ARBA" id="ARBA00023049"/>
    </source>
</evidence>
<reference evidence="10 11" key="1">
    <citation type="submission" date="2018-10" db="EMBL/GenBank/DDBJ databases">
        <title>Genomic Encyclopedia of Type Strains, Phase IV (KMG-IV): sequencing the most valuable type-strain genomes for metagenomic binning, comparative biology and taxonomic classification.</title>
        <authorList>
            <person name="Goeker M."/>
        </authorList>
    </citation>
    <scope>NUCLEOTIDE SEQUENCE [LARGE SCALE GENOMIC DNA]</scope>
    <source>
        <strain evidence="10 11">DSM 15521</strain>
    </source>
</reference>
<keyword evidence="5 6" id="KW-0482">Metalloprotease</keyword>
<accession>A0A420W825</accession>
<proteinExistence type="inferred from homology"/>
<feature type="compositionally biased region" description="Polar residues" evidence="7">
    <location>
        <begin position="288"/>
        <end position="298"/>
    </location>
</feature>
<dbReference type="Pfam" id="PF01435">
    <property type="entry name" value="Peptidase_M48"/>
    <property type="match status" value="1"/>
</dbReference>
<evidence type="ECO:0000256" key="6">
    <source>
        <dbReference type="RuleBase" id="RU003983"/>
    </source>
</evidence>
<name>A0A420W825_9BACT</name>
<comment type="similarity">
    <text evidence="6">Belongs to the peptidase M48 family.</text>
</comment>
<dbReference type="CDD" id="cd07333">
    <property type="entry name" value="M48C_bepA_like"/>
    <property type="match status" value="1"/>
</dbReference>
<dbReference type="GO" id="GO:0051603">
    <property type="term" value="P:proteolysis involved in protein catabolic process"/>
    <property type="evidence" value="ECO:0007669"/>
    <property type="project" value="TreeGrafter"/>
</dbReference>
<evidence type="ECO:0000256" key="1">
    <source>
        <dbReference type="ARBA" id="ARBA00022670"/>
    </source>
</evidence>
<dbReference type="Proteomes" id="UP000280881">
    <property type="component" value="Unassembled WGS sequence"/>
</dbReference>
<dbReference type="Gene3D" id="3.30.2010.10">
    <property type="entry name" value="Metalloproteases ('zincins'), catalytic domain"/>
    <property type="match status" value="1"/>
</dbReference>
<protein>
    <submittedName>
        <fullName evidence="10">Peptidase M48-like protein</fullName>
    </submittedName>
</protein>
<dbReference type="PROSITE" id="PS51257">
    <property type="entry name" value="PROKAR_LIPOPROTEIN"/>
    <property type="match status" value="1"/>
</dbReference>
<feature type="domain" description="Peptidase M48" evidence="9">
    <location>
        <begin position="66"/>
        <end position="246"/>
    </location>
</feature>
<evidence type="ECO:0000256" key="4">
    <source>
        <dbReference type="ARBA" id="ARBA00022833"/>
    </source>
</evidence>